<evidence type="ECO:0000313" key="9">
    <source>
        <dbReference type="Proteomes" id="UP000009170"/>
    </source>
</evidence>
<evidence type="ECO:0000256" key="2">
    <source>
        <dbReference type="ARBA" id="ARBA00022827"/>
    </source>
</evidence>
<evidence type="ECO:0000256" key="4">
    <source>
        <dbReference type="ARBA" id="ARBA00023033"/>
    </source>
</evidence>
<dbReference type="GeneID" id="9834958"/>
<dbReference type="Proteomes" id="UP000195557">
    <property type="component" value="Unassembled WGS sequence"/>
</dbReference>
<evidence type="ECO:0000259" key="6">
    <source>
        <dbReference type="Pfam" id="PF01494"/>
    </source>
</evidence>
<proteinExistence type="predicted"/>
<protein>
    <submittedName>
        <fullName evidence="7">Monooxygenase, FAD-binding</fullName>
    </submittedName>
    <submittedName>
        <fullName evidence="8">Putative monooxygenase</fullName>
    </submittedName>
</protein>
<dbReference type="Pfam" id="PF01494">
    <property type="entry name" value="FAD_binding_3"/>
    <property type="match status" value="2"/>
</dbReference>
<reference evidence="7 9" key="1">
    <citation type="journal article" date="2006" name="Proc. Natl. Acad. Sci. U.S.A.">
        <title>Genome analysis of the smallest free-living eukaryote Ostreococcus tauri unveils many unique features.</title>
        <authorList>
            <person name="Derelle E."/>
            <person name="Ferraz C."/>
            <person name="Rombauts S."/>
            <person name="Rouze P."/>
            <person name="Worden A.Z."/>
            <person name="Robbens S."/>
            <person name="Partensky F."/>
            <person name="Degroeve S."/>
            <person name="Echeynie S."/>
            <person name="Cooke R."/>
            <person name="Saeys Y."/>
            <person name="Wuyts J."/>
            <person name="Jabbari K."/>
            <person name="Bowler C."/>
            <person name="Panaud O."/>
            <person name="Piegu B."/>
            <person name="Ball S.G."/>
            <person name="Ral J.-P."/>
            <person name="Bouget F.-Y."/>
            <person name="Piganeau G."/>
            <person name="De Baets B."/>
            <person name="Picard A."/>
            <person name="Delseny M."/>
            <person name="Demaille J."/>
            <person name="Van de Peer Y."/>
            <person name="Moreau H."/>
        </authorList>
    </citation>
    <scope>NUCLEOTIDE SEQUENCE [LARGE SCALE GENOMIC DNA]</scope>
    <source>
        <strain evidence="7 9">OTTH0595</strain>
    </source>
</reference>
<organism evidence="7 9">
    <name type="scientific">Ostreococcus tauri</name>
    <name type="common">Marine green alga</name>
    <dbReference type="NCBI Taxonomy" id="70448"/>
    <lineage>
        <taxon>Eukaryota</taxon>
        <taxon>Viridiplantae</taxon>
        <taxon>Chlorophyta</taxon>
        <taxon>Mamiellophyceae</taxon>
        <taxon>Mamiellales</taxon>
        <taxon>Bathycoccaceae</taxon>
        <taxon>Ostreococcus</taxon>
    </lineage>
</organism>
<dbReference type="GO" id="GO:0071949">
    <property type="term" value="F:FAD binding"/>
    <property type="evidence" value="ECO:0007669"/>
    <property type="project" value="InterPro"/>
</dbReference>
<evidence type="ECO:0000256" key="1">
    <source>
        <dbReference type="ARBA" id="ARBA00022630"/>
    </source>
</evidence>
<dbReference type="RefSeq" id="XP_003074136.1">
    <property type="nucleotide sequence ID" value="XM_003074090.1"/>
</dbReference>
<keyword evidence="1" id="KW-0285">Flavoprotein</keyword>
<evidence type="ECO:0000313" key="8">
    <source>
        <dbReference type="EMBL" id="OUS42887.1"/>
    </source>
</evidence>
<dbReference type="Proteomes" id="UP000009170">
    <property type="component" value="Unassembled WGS sequence"/>
</dbReference>
<dbReference type="KEGG" id="ota:OT_ostta01g00780"/>
<dbReference type="InterPro" id="IPR036188">
    <property type="entry name" value="FAD/NAD-bd_sf"/>
</dbReference>
<dbReference type="InParanoid" id="Q01H06"/>
<dbReference type="OMA" id="EGQAMRI"/>
<reference evidence="8" key="3">
    <citation type="submission" date="2017-04" db="EMBL/GenBank/DDBJ databases">
        <title>Population genomics of picophytoplankton unveils novel chromosome hypervariability.</title>
        <authorList>
            <consortium name="DOE Joint Genome Institute"/>
            <person name="Blanc-Mathieu R."/>
            <person name="Krasovec M."/>
            <person name="Hebrard M."/>
            <person name="Yau S."/>
            <person name="Desgranges E."/>
            <person name="Martin J."/>
            <person name="Schackwitz W."/>
            <person name="Kuo A."/>
            <person name="Salin G."/>
            <person name="Donnadieu C."/>
            <person name="Desdevises Y."/>
            <person name="Sanchez-Ferandin S."/>
            <person name="Moreau H."/>
            <person name="Rivals E."/>
            <person name="Grigoriev I.V."/>
            <person name="Grimsley N."/>
            <person name="Eyre-Walker A."/>
            <person name="Piganeau G."/>
        </authorList>
    </citation>
    <scope>NUCLEOTIDE SEQUENCE [LARGE SCALE GENOMIC DNA]</scope>
    <source>
        <strain evidence="8">RCC 1115</strain>
    </source>
</reference>
<keyword evidence="3" id="KW-0560">Oxidoreductase</keyword>
<accession>Q01H06</accession>
<accession>A0A1Y5I2C6</accession>
<feature type="domain" description="FAD-binding" evidence="6">
    <location>
        <begin position="401"/>
        <end position="433"/>
    </location>
</feature>
<keyword evidence="9" id="KW-1185">Reference proteome</keyword>
<name>Q01H06_OSTTA</name>
<dbReference type="InterPro" id="IPR002938">
    <property type="entry name" value="FAD-bd"/>
</dbReference>
<sequence>MSDVPLTSHRFCERCRGEGATFSLSKAQRMAKKRKTENTENDANQAPLRPEKRTECVECGGSGVVEGVVDVRSTKGVAIVGGGVGGAALALALRQRGVEATIYERDASFEARKQGYGLTMQKYSGGQALRALGLRLRGVGSDAHVSLDAGGRVLGAYGHSEREAAKDDAGTSGRDEISEAVSDEKRNVHLPRQKLRQSLLDALEPGVVRWGKRLDRYEETRDGVTLRFDDGTTAKAGILVGADGIFSRVRAQKLGEDPLSYLGVLVVLGICRGVHHPLCRNKVFQVVDGENRMYAMPFTASPDGDGCIPPLENAVTPMEGEEEPGAMMWQLSFPVTEDEARKLAADSHLLREEALRRCGGWPEPVNHLLSQTHEDCMAGYPAYDRDMTPAKMLRGEESSLVTLIGDAAHPMSPFKGQGANQALLDAVQLARHIVRSPDYLLPGDRRYGCVFPVSSTQEALSLAERRMLERAKGKVEKSRDAAKYLHSPAALAEGNRVRAHAAAEAFDSKPE</sequence>
<dbReference type="FunCoup" id="Q01H06">
    <property type="interactions" value="264"/>
</dbReference>
<evidence type="ECO:0000313" key="7">
    <source>
        <dbReference type="EMBL" id="CAL49988.1"/>
    </source>
</evidence>
<dbReference type="OrthoDB" id="655030at2759"/>
<dbReference type="EMBL" id="KZ155838">
    <property type="protein sequence ID" value="OUS42887.1"/>
    <property type="molecule type" value="Genomic_DNA"/>
</dbReference>
<dbReference type="AlphaFoldDB" id="Q01H06"/>
<dbReference type="SUPFAM" id="SSF51905">
    <property type="entry name" value="FAD/NAD(P)-binding domain"/>
    <property type="match status" value="1"/>
</dbReference>
<dbReference type="PANTHER" id="PTHR46972">
    <property type="entry name" value="MONOOXYGENASE ASQM-RELATED"/>
    <property type="match status" value="1"/>
</dbReference>
<feature type="region of interest" description="Disordered" evidence="5">
    <location>
        <begin position="161"/>
        <end position="185"/>
    </location>
</feature>
<dbReference type="GO" id="GO:0004497">
    <property type="term" value="F:monooxygenase activity"/>
    <property type="evidence" value="ECO:0007669"/>
    <property type="project" value="UniProtKB-KW"/>
</dbReference>
<accession>A0A454XUC3</accession>
<dbReference type="Gene3D" id="3.50.50.60">
    <property type="entry name" value="FAD/NAD(P)-binding domain"/>
    <property type="match status" value="1"/>
</dbReference>
<dbReference type="PANTHER" id="PTHR46972:SF1">
    <property type="entry name" value="FAD DEPENDENT OXIDOREDUCTASE DOMAIN-CONTAINING PROTEIN"/>
    <property type="match status" value="1"/>
</dbReference>
<keyword evidence="2" id="KW-0274">FAD</keyword>
<feature type="region of interest" description="Disordered" evidence="5">
    <location>
        <begin position="27"/>
        <end position="49"/>
    </location>
</feature>
<evidence type="ECO:0000256" key="5">
    <source>
        <dbReference type="SAM" id="MobiDB-lite"/>
    </source>
</evidence>
<dbReference type="EMBL" id="CAID01000001">
    <property type="protein sequence ID" value="CAL49988.1"/>
    <property type="molecule type" value="Genomic_DNA"/>
</dbReference>
<keyword evidence="4 7" id="KW-0503">Monooxygenase</keyword>
<feature type="domain" description="FAD-binding" evidence="6">
    <location>
        <begin position="77"/>
        <end position="252"/>
    </location>
</feature>
<gene>
    <name evidence="8" type="ORF">BE221DRAFT_61752</name>
    <name evidence="7" type="ORF">OT_ostta01g00780</name>
</gene>
<evidence type="ECO:0000256" key="3">
    <source>
        <dbReference type="ARBA" id="ARBA00023002"/>
    </source>
</evidence>
<reference evidence="7" key="2">
    <citation type="journal article" date="2014" name="BMC Genomics">
        <title>An improved genome of the model marine alga Ostreococcus tauri unfolds by assessing Illumina de novo assemblies.</title>
        <authorList>
            <person name="Blanc-Mathieu R."/>
            <person name="Verhelst B."/>
            <person name="Derelle E."/>
            <person name="Rombauts S."/>
            <person name="Bouget F.Y."/>
            <person name="Carre I."/>
            <person name="Chateau A."/>
            <person name="Eyre-Walker A."/>
            <person name="Grimsley N."/>
            <person name="Moreau H."/>
            <person name="Piegu B."/>
            <person name="Rivals E."/>
            <person name="Schackwitz W."/>
            <person name="Van de Peer Y."/>
            <person name="Piganeau G."/>
        </authorList>
    </citation>
    <scope>NUCLEOTIDE SEQUENCE</scope>
    <source>
        <strain evidence="7">RCC4221</strain>
    </source>
</reference>
<dbReference type="PRINTS" id="PR00420">
    <property type="entry name" value="RNGMNOXGNASE"/>
</dbReference>